<evidence type="ECO:0000313" key="1">
    <source>
        <dbReference type="EMBL" id="MBB5620922.1"/>
    </source>
</evidence>
<evidence type="ECO:0000313" key="2">
    <source>
        <dbReference type="Proteomes" id="UP000537718"/>
    </source>
</evidence>
<comment type="caution">
    <text evidence="1">The sequence shown here is derived from an EMBL/GenBank/DDBJ whole genome shotgun (WGS) entry which is preliminary data.</text>
</comment>
<dbReference type="RefSeq" id="WP_183866924.1">
    <property type="nucleotide sequence ID" value="NZ_JACHCF010000004.1"/>
</dbReference>
<organism evidence="1 2">
    <name type="scientific">Pedobacter cryoconitis</name>
    <dbReference type="NCBI Taxonomy" id="188932"/>
    <lineage>
        <taxon>Bacteria</taxon>
        <taxon>Pseudomonadati</taxon>
        <taxon>Bacteroidota</taxon>
        <taxon>Sphingobacteriia</taxon>
        <taxon>Sphingobacteriales</taxon>
        <taxon>Sphingobacteriaceae</taxon>
        <taxon>Pedobacter</taxon>
    </lineage>
</organism>
<dbReference type="EMBL" id="JACHCF010000004">
    <property type="protein sequence ID" value="MBB5620922.1"/>
    <property type="molecule type" value="Genomic_DNA"/>
</dbReference>
<gene>
    <name evidence="1" type="ORF">HDE69_001975</name>
</gene>
<sequence length="187" mass="22100">MSFLKNIFSSKKIKDSNQEESEFKGVYSTEAFDQRYVAQDYDKDQKIYGDSLKMIESYFIDNKLEKNITSPINHPLNLDQAIDDGMGFLNYGKAFQLQDNEIILFLAFAFNDFMIRNMNFNLYLDKEPEFPLRTMVLKYDQDEVVLSVYPFEYALKVMNNESSFNNLYTKVKNQLERIPRMNENSDN</sequence>
<protein>
    <recommendedName>
        <fullName evidence="3">DUF3806 domain-containing protein</fullName>
    </recommendedName>
</protein>
<accession>A0A7W8YSH6</accession>
<evidence type="ECO:0008006" key="3">
    <source>
        <dbReference type="Google" id="ProtNLM"/>
    </source>
</evidence>
<reference evidence="1 2" key="1">
    <citation type="submission" date="2020-08" db="EMBL/GenBank/DDBJ databases">
        <title>Genomic Encyclopedia of Type Strains, Phase IV (KMG-V): Genome sequencing to study the core and pangenomes of soil and plant-associated prokaryotes.</title>
        <authorList>
            <person name="Whitman W."/>
        </authorList>
    </citation>
    <scope>NUCLEOTIDE SEQUENCE [LARGE SCALE GENOMIC DNA]</scope>
    <source>
        <strain evidence="1 2">MP7CTX6</strain>
    </source>
</reference>
<name>A0A7W8YSH6_9SPHI</name>
<dbReference type="AlphaFoldDB" id="A0A7W8YSH6"/>
<proteinExistence type="predicted"/>
<dbReference type="Proteomes" id="UP000537718">
    <property type="component" value="Unassembled WGS sequence"/>
</dbReference>